<dbReference type="EMBL" id="CADCUC010000161">
    <property type="protein sequence ID" value="CAA9317787.1"/>
    <property type="molecule type" value="Genomic_DNA"/>
</dbReference>
<dbReference type="Pfam" id="PF03808">
    <property type="entry name" value="Glyco_tran_WecG"/>
    <property type="match status" value="1"/>
</dbReference>
<keyword evidence="3" id="KW-0812">Transmembrane</keyword>
<dbReference type="PANTHER" id="PTHR34136">
    <property type="match status" value="1"/>
</dbReference>
<dbReference type="CDD" id="cd06533">
    <property type="entry name" value="Glyco_transf_WecG_TagA"/>
    <property type="match status" value="1"/>
</dbReference>
<organism evidence="4">
    <name type="scientific">uncultured Microvirga sp</name>
    <dbReference type="NCBI Taxonomy" id="412392"/>
    <lineage>
        <taxon>Bacteria</taxon>
        <taxon>Pseudomonadati</taxon>
        <taxon>Pseudomonadota</taxon>
        <taxon>Alphaproteobacteria</taxon>
        <taxon>Hyphomicrobiales</taxon>
        <taxon>Methylobacteriaceae</taxon>
        <taxon>Microvirga</taxon>
        <taxon>environmental samples</taxon>
    </lineage>
</organism>
<dbReference type="InterPro" id="IPR004629">
    <property type="entry name" value="WecG_TagA_CpsF"/>
</dbReference>
<dbReference type="PANTHER" id="PTHR34136:SF1">
    <property type="entry name" value="UDP-N-ACETYL-D-MANNOSAMINURONIC ACID TRANSFERASE"/>
    <property type="match status" value="1"/>
</dbReference>
<feature type="transmembrane region" description="Helical" evidence="3">
    <location>
        <begin position="183"/>
        <end position="200"/>
    </location>
</feature>
<keyword evidence="2 4" id="KW-0808">Transferase</keyword>
<dbReference type="EC" id="2.4.1.187" evidence="4"/>
<dbReference type="NCBIfam" id="TIGR00696">
    <property type="entry name" value="wecG_tagA_cpsF"/>
    <property type="match status" value="1"/>
</dbReference>
<proteinExistence type="predicted"/>
<sequence>MRGDLFGLTFTNRRFDELVDAITSPETSMSAPCRLVATANVDHVIKLQADEAFRRAYAFAADVTIDGAPVAWVAALAGLPISGRITGAALFAAVMDRLEPGRHRPVFLVSDTALAAHLRAWLNRKGFAPHDAAVLVPPYGFERVAHQTQAVLDAVAGCRATHIFLGLGAPKSEIFVFRHRERLTGVALCVGAGIAFYFGTMRRAPRLLQRLGLEWLWRLLSEPRRLFRRYLVESLPFFPLALREIVRHRRPRRRRRSLHDEPRP</sequence>
<keyword evidence="3" id="KW-1133">Transmembrane helix</keyword>
<reference evidence="4" key="1">
    <citation type="submission" date="2020-02" db="EMBL/GenBank/DDBJ databases">
        <authorList>
            <person name="Meier V. D."/>
        </authorList>
    </citation>
    <scope>NUCLEOTIDE SEQUENCE</scope>
    <source>
        <strain evidence="4">AVDCRST_MAG90</strain>
    </source>
</reference>
<evidence type="ECO:0000256" key="3">
    <source>
        <dbReference type="SAM" id="Phobius"/>
    </source>
</evidence>
<evidence type="ECO:0000256" key="1">
    <source>
        <dbReference type="ARBA" id="ARBA00022676"/>
    </source>
</evidence>
<keyword evidence="3" id="KW-0472">Membrane</keyword>
<keyword evidence="1 4" id="KW-0328">Glycosyltransferase</keyword>
<protein>
    <submittedName>
        <fullName evidence="4">N-acetylmannosaminyltransferase</fullName>
        <ecNumber evidence="4">2.4.1.187</ecNumber>
    </submittedName>
</protein>
<gene>
    <name evidence="4" type="ORF">AVDCRST_MAG90-842</name>
</gene>
<evidence type="ECO:0000313" key="4">
    <source>
        <dbReference type="EMBL" id="CAA9317787.1"/>
    </source>
</evidence>
<evidence type="ECO:0000256" key="2">
    <source>
        <dbReference type="ARBA" id="ARBA00022679"/>
    </source>
</evidence>
<dbReference type="GO" id="GO:0047244">
    <property type="term" value="F:N-acetylglucosaminyldiphosphoundecaprenol N-acetyl-beta-D-mannosaminyltransferase activity"/>
    <property type="evidence" value="ECO:0007669"/>
    <property type="project" value="UniProtKB-EC"/>
</dbReference>
<dbReference type="AlphaFoldDB" id="A0A6J4KZ11"/>
<name>A0A6J4KZ11_9HYPH</name>
<accession>A0A6J4KZ11</accession>